<evidence type="ECO:0000313" key="2">
    <source>
        <dbReference type="EMBL" id="KIM44124.1"/>
    </source>
</evidence>
<reference evidence="3" key="2">
    <citation type="submission" date="2015-01" db="EMBL/GenBank/DDBJ databases">
        <title>Evolutionary Origins and Diversification of the Mycorrhizal Mutualists.</title>
        <authorList>
            <consortium name="DOE Joint Genome Institute"/>
            <consortium name="Mycorrhizal Genomics Consortium"/>
            <person name="Kohler A."/>
            <person name="Kuo A."/>
            <person name="Nagy L.G."/>
            <person name="Floudas D."/>
            <person name="Copeland A."/>
            <person name="Barry K.W."/>
            <person name="Cichocki N."/>
            <person name="Veneault-Fourrey C."/>
            <person name="LaButti K."/>
            <person name="Lindquist E.A."/>
            <person name="Lipzen A."/>
            <person name="Lundell T."/>
            <person name="Morin E."/>
            <person name="Murat C."/>
            <person name="Riley R."/>
            <person name="Ohm R."/>
            <person name="Sun H."/>
            <person name="Tunlid A."/>
            <person name="Henrissat B."/>
            <person name="Grigoriev I.V."/>
            <person name="Hibbett D.S."/>
            <person name="Martin F."/>
        </authorList>
    </citation>
    <scope>NUCLEOTIDE SEQUENCE [LARGE SCALE GENOMIC DNA]</scope>
    <source>
        <strain evidence="3">h7</strain>
    </source>
</reference>
<organism evidence="2 3">
    <name type="scientific">Hebeloma cylindrosporum</name>
    <dbReference type="NCBI Taxonomy" id="76867"/>
    <lineage>
        <taxon>Eukaryota</taxon>
        <taxon>Fungi</taxon>
        <taxon>Dikarya</taxon>
        <taxon>Basidiomycota</taxon>
        <taxon>Agaricomycotina</taxon>
        <taxon>Agaricomycetes</taxon>
        <taxon>Agaricomycetidae</taxon>
        <taxon>Agaricales</taxon>
        <taxon>Agaricineae</taxon>
        <taxon>Hymenogastraceae</taxon>
        <taxon>Hebeloma</taxon>
    </lineage>
</organism>
<evidence type="ECO:0000313" key="3">
    <source>
        <dbReference type="Proteomes" id="UP000053424"/>
    </source>
</evidence>
<feature type="compositionally biased region" description="Low complexity" evidence="1">
    <location>
        <begin position="47"/>
        <end position="56"/>
    </location>
</feature>
<accession>A0A0C3CJ79</accession>
<dbReference type="Proteomes" id="UP000053424">
    <property type="component" value="Unassembled WGS sequence"/>
</dbReference>
<sequence>MVSLRSHPPFYLIRNDPLEWEKVAAAQAIEKFLALEAPSGSEDALTSESVQSQSSESEWDVVEQEPWQRPVPTQKADRHRVFGLELVRRAIYKLENKFR</sequence>
<dbReference type="HOGENOM" id="CLU_2320692_0_0_1"/>
<evidence type="ECO:0000256" key="1">
    <source>
        <dbReference type="SAM" id="MobiDB-lite"/>
    </source>
</evidence>
<proteinExistence type="predicted"/>
<keyword evidence="3" id="KW-1185">Reference proteome</keyword>
<dbReference type="EMBL" id="KN831774">
    <property type="protein sequence ID" value="KIM44124.1"/>
    <property type="molecule type" value="Genomic_DNA"/>
</dbReference>
<name>A0A0C3CJ79_HEBCY</name>
<reference evidence="2 3" key="1">
    <citation type="submission" date="2014-04" db="EMBL/GenBank/DDBJ databases">
        <authorList>
            <consortium name="DOE Joint Genome Institute"/>
            <person name="Kuo A."/>
            <person name="Gay G."/>
            <person name="Dore J."/>
            <person name="Kohler A."/>
            <person name="Nagy L.G."/>
            <person name="Floudas D."/>
            <person name="Copeland A."/>
            <person name="Barry K.W."/>
            <person name="Cichocki N."/>
            <person name="Veneault-Fourrey C."/>
            <person name="LaButti K."/>
            <person name="Lindquist E.A."/>
            <person name="Lipzen A."/>
            <person name="Lundell T."/>
            <person name="Morin E."/>
            <person name="Murat C."/>
            <person name="Sun H."/>
            <person name="Tunlid A."/>
            <person name="Henrissat B."/>
            <person name="Grigoriev I.V."/>
            <person name="Hibbett D.S."/>
            <person name="Martin F."/>
            <person name="Nordberg H.P."/>
            <person name="Cantor M.N."/>
            <person name="Hua S.X."/>
        </authorList>
    </citation>
    <scope>NUCLEOTIDE SEQUENCE [LARGE SCALE GENOMIC DNA]</scope>
    <source>
        <strain evidence="3">h7</strain>
    </source>
</reference>
<dbReference type="AlphaFoldDB" id="A0A0C3CJ79"/>
<gene>
    <name evidence="2" type="ORF">M413DRAFT_375314</name>
</gene>
<feature type="region of interest" description="Disordered" evidence="1">
    <location>
        <begin position="39"/>
        <end position="74"/>
    </location>
</feature>
<protein>
    <submittedName>
        <fullName evidence="2">Uncharacterized protein</fullName>
    </submittedName>
</protein>